<gene>
    <name evidence="2" type="ORF">BDP27DRAFT_449013</name>
</gene>
<feature type="compositionally biased region" description="Polar residues" evidence="1">
    <location>
        <begin position="87"/>
        <end position="116"/>
    </location>
</feature>
<feature type="compositionally biased region" description="Basic and acidic residues" evidence="1">
    <location>
        <begin position="60"/>
        <end position="74"/>
    </location>
</feature>
<feature type="region of interest" description="Disordered" evidence="1">
    <location>
        <begin position="1"/>
        <end position="255"/>
    </location>
</feature>
<feature type="compositionally biased region" description="Polar residues" evidence="1">
    <location>
        <begin position="237"/>
        <end position="255"/>
    </location>
</feature>
<dbReference type="Proteomes" id="UP000772434">
    <property type="component" value="Unassembled WGS sequence"/>
</dbReference>
<comment type="caution">
    <text evidence="2">The sequence shown here is derived from an EMBL/GenBank/DDBJ whole genome shotgun (WGS) entry which is preliminary data.</text>
</comment>
<dbReference type="AlphaFoldDB" id="A0A9P5TZ10"/>
<feature type="compositionally biased region" description="Polar residues" evidence="1">
    <location>
        <begin position="128"/>
        <end position="137"/>
    </location>
</feature>
<proteinExistence type="predicted"/>
<feature type="compositionally biased region" description="Low complexity" evidence="1">
    <location>
        <begin position="117"/>
        <end position="127"/>
    </location>
</feature>
<keyword evidence="3" id="KW-1185">Reference proteome</keyword>
<reference evidence="2" key="1">
    <citation type="submission" date="2020-11" db="EMBL/GenBank/DDBJ databases">
        <authorList>
            <consortium name="DOE Joint Genome Institute"/>
            <person name="Ahrendt S."/>
            <person name="Riley R."/>
            <person name="Andreopoulos W."/>
            <person name="Labutti K."/>
            <person name="Pangilinan J."/>
            <person name="Ruiz-Duenas F.J."/>
            <person name="Barrasa J.M."/>
            <person name="Sanchez-Garcia M."/>
            <person name="Camarero S."/>
            <person name="Miyauchi S."/>
            <person name="Serrano A."/>
            <person name="Linde D."/>
            <person name="Babiker R."/>
            <person name="Drula E."/>
            <person name="Ayuso-Fernandez I."/>
            <person name="Pacheco R."/>
            <person name="Padilla G."/>
            <person name="Ferreira P."/>
            <person name="Barriuso J."/>
            <person name="Kellner H."/>
            <person name="Castanera R."/>
            <person name="Alfaro M."/>
            <person name="Ramirez L."/>
            <person name="Pisabarro A.G."/>
            <person name="Kuo A."/>
            <person name="Tritt A."/>
            <person name="Lipzen A."/>
            <person name="He G."/>
            <person name="Yan M."/>
            <person name="Ng V."/>
            <person name="Cullen D."/>
            <person name="Martin F."/>
            <person name="Rosso M.-N."/>
            <person name="Henrissat B."/>
            <person name="Hibbett D."/>
            <person name="Martinez A.T."/>
            <person name="Grigoriev I.V."/>
        </authorList>
    </citation>
    <scope>NUCLEOTIDE SEQUENCE</scope>
    <source>
        <strain evidence="2">AH 40177</strain>
    </source>
</reference>
<evidence type="ECO:0000313" key="2">
    <source>
        <dbReference type="EMBL" id="KAF9059779.1"/>
    </source>
</evidence>
<evidence type="ECO:0000313" key="3">
    <source>
        <dbReference type="Proteomes" id="UP000772434"/>
    </source>
</evidence>
<feature type="compositionally biased region" description="Polar residues" evidence="1">
    <location>
        <begin position="180"/>
        <end position="190"/>
    </location>
</feature>
<sequence>MHSPSGERVRTLSFPSRPDSTSPTSPLHSSRQRYDSREFSQSSSRTSSRASSRGSLSSKGHADLDEERIHEQERNWNSPKQHWGPHSRSNSTDPLHSHSHTPSSALKRTRSLNQKVSTPSPGSSTSSNHFSLETSASARRRAESLKSTKAPPMQFSSPVHVEGRSRHRVSLSSMSPPSSKRPTVPSTRSDSYPARPRSPLPPLPNAQHQLKKESSPLFPSSSLQLQPLSQIIPPPESTNSPSLTHKLPSSDTPYRISNLNSRSSYIPVRSLLKPEPLGAVLAARSPSASLYDDQEVQEKAAQDVNIRPISKIFVEEKDKMQGQEEQDTKSDSTGMFHVSCDMSLAIFSPQILIRRLTTTIKLPKKEHPLYNQMQYSLLTRLVVWKLRRRLSMNPSLVK</sequence>
<accession>A0A9P5TZ10</accession>
<dbReference type="EMBL" id="JADNRY010000280">
    <property type="protein sequence ID" value="KAF9059779.1"/>
    <property type="molecule type" value="Genomic_DNA"/>
</dbReference>
<name>A0A9P5TZ10_9AGAR</name>
<organism evidence="2 3">
    <name type="scientific">Rhodocollybia butyracea</name>
    <dbReference type="NCBI Taxonomy" id="206335"/>
    <lineage>
        <taxon>Eukaryota</taxon>
        <taxon>Fungi</taxon>
        <taxon>Dikarya</taxon>
        <taxon>Basidiomycota</taxon>
        <taxon>Agaricomycotina</taxon>
        <taxon>Agaricomycetes</taxon>
        <taxon>Agaricomycetidae</taxon>
        <taxon>Agaricales</taxon>
        <taxon>Marasmiineae</taxon>
        <taxon>Omphalotaceae</taxon>
        <taxon>Rhodocollybia</taxon>
    </lineage>
</organism>
<feature type="compositionally biased region" description="Basic and acidic residues" evidence="1">
    <location>
        <begin position="1"/>
        <end position="10"/>
    </location>
</feature>
<feature type="compositionally biased region" description="Low complexity" evidence="1">
    <location>
        <begin position="39"/>
        <end position="58"/>
    </location>
</feature>
<feature type="compositionally biased region" description="Low complexity" evidence="1">
    <location>
        <begin position="215"/>
        <end position="231"/>
    </location>
</feature>
<feature type="compositionally biased region" description="Low complexity" evidence="1">
    <location>
        <begin position="13"/>
        <end position="26"/>
    </location>
</feature>
<protein>
    <submittedName>
        <fullName evidence="2">Uncharacterized protein</fullName>
    </submittedName>
</protein>
<evidence type="ECO:0000256" key="1">
    <source>
        <dbReference type="SAM" id="MobiDB-lite"/>
    </source>
</evidence>